<feature type="domain" description="Purine catabolism PurC-like" evidence="2">
    <location>
        <begin position="7"/>
        <end position="129"/>
    </location>
</feature>
<dbReference type="OrthoDB" id="2973014at2"/>
<accession>A0A3D9SU66</accession>
<dbReference type="Pfam" id="PF13556">
    <property type="entry name" value="HTH_30"/>
    <property type="match status" value="1"/>
</dbReference>
<protein>
    <submittedName>
        <fullName evidence="5">CdaR family transcriptional regulator</fullName>
    </submittedName>
</protein>
<dbReference type="PANTHER" id="PTHR33744:SF1">
    <property type="entry name" value="DNA-BINDING TRANSCRIPTIONAL ACTIVATOR ADER"/>
    <property type="match status" value="1"/>
</dbReference>
<proteinExistence type="inferred from homology"/>
<dbReference type="InterPro" id="IPR041522">
    <property type="entry name" value="CdaR_GGDEF"/>
</dbReference>
<dbReference type="EMBL" id="QTTT01000001">
    <property type="protein sequence ID" value="REE99147.1"/>
    <property type="molecule type" value="Genomic_DNA"/>
</dbReference>
<evidence type="ECO:0000259" key="3">
    <source>
        <dbReference type="Pfam" id="PF13556"/>
    </source>
</evidence>
<evidence type="ECO:0000313" key="5">
    <source>
        <dbReference type="EMBL" id="REE99147.1"/>
    </source>
</evidence>
<name>A0A3D9SU66_9ACTN</name>
<dbReference type="Pfam" id="PF07905">
    <property type="entry name" value="PucR"/>
    <property type="match status" value="1"/>
</dbReference>
<feature type="domain" description="PucR C-terminal helix-turn-helix" evidence="3">
    <location>
        <begin position="480"/>
        <end position="538"/>
    </location>
</feature>
<organism evidence="5 6">
    <name type="scientific">Thermomonospora umbrina</name>
    <dbReference type="NCBI Taxonomy" id="111806"/>
    <lineage>
        <taxon>Bacteria</taxon>
        <taxon>Bacillati</taxon>
        <taxon>Actinomycetota</taxon>
        <taxon>Actinomycetes</taxon>
        <taxon>Streptosporangiales</taxon>
        <taxon>Thermomonosporaceae</taxon>
        <taxon>Thermomonospora</taxon>
    </lineage>
</organism>
<evidence type="ECO:0000256" key="1">
    <source>
        <dbReference type="ARBA" id="ARBA00006754"/>
    </source>
</evidence>
<dbReference type="PANTHER" id="PTHR33744">
    <property type="entry name" value="CARBOHYDRATE DIACID REGULATOR"/>
    <property type="match status" value="1"/>
</dbReference>
<dbReference type="Pfam" id="PF17853">
    <property type="entry name" value="GGDEF_2"/>
    <property type="match status" value="1"/>
</dbReference>
<sequence length="548" mass="59150">MLPTLADVLQLDPVRRGQPKVVAGADRLDARVRWVHVAEVTDIAHLLHGGELVLTTGIALPNEPSRLRRYMAELAGVGISGMMIEMGRRWAGEPPAALLEAAEEHGLAVIALARETVFIDITESVHARILETQLQELRASEQLHEIFTRLSVEGASPGEVIRQVAALAGCPVVLENLSHQVLAAETAGVEPAELLAMWETRSRAVRHEERTAYDPSSGWLVTAVGARDEDWGRLIIVSGREPSPRDVVLVERAATTLALARLLDRHAESLERQAHGTIIASILAHAHTDPQEAAARARALGVPLAGRRLLGVVLRPRAGAGPLSGVPPHEELAALAEAATAACRDARLPALVGVLDEGTPHGVGGGARVGVLASLPARADAERSLNEVARRVRAACGEGPVMAAGSVVESIRDVRRSFLEAEQVADVASRGSDDRLFYRLPDLRLRGLLHLLRDDARLQTFVERELGALLEHDAQRGGDLTRILTVYLEAGRNKAVAAQQAHLSRPAFYERLRRIERVLGTDLDDVDSCTSLHVALLALDSVRRDPTR</sequence>
<reference evidence="5 6" key="1">
    <citation type="submission" date="2018-08" db="EMBL/GenBank/DDBJ databases">
        <title>Sequencing the genomes of 1000 actinobacteria strains.</title>
        <authorList>
            <person name="Klenk H.-P."/>
        </authorList>
    </citation>
    <scope>NUCLEOTIDE SEQUENCE [LARGE SCALE GENOMIC DNA]</scope>
    <source>
        <strain evidence="5 6">DSM 43927</strain>
    </source>
</reference>
<dbReference type="InterPro" id="IPR012914">
    <property type="entry name" value="PucR_dom"/>
</dbReference>
<dbReference type="InterPro" id="IPR025736">
    <property type="entry name" value="PucR_C-HTH_dom"/>
</dbReference>
<evidence type="ECO:0000259" key="2">
    <source>
        <dbReference type="Pfam" id="PF07905"/>
    </source>
</evidence>
<dbReference type="InterPro" id="IPR042070">
    <property type="entry name" value="PucR_C-HTH_sf"/>
</dbReference>
<evidence type="ECO:0000259" key="4">
    <source>
        <dbReference type="Pfam" id="PF17853"/>
    </source>
</evidence>
<feature type="domain" description="CdaR GGDEF-like" evidence="4">
    <location>
        <begin position="288"/>
        <end position="427"/>
    </location>
</feature>
<dbReference type="InterPro" id="IPR051448">
    <property type="entry name" value="CdaR-like_regulators"/>
</dbReference>
<dbReference type="RefSeq" id="WP_116024500.1">
    <property type="nucleotide sequence ID" value="NZ_QTTT01000001.1"/>
</dbReference>
<gene>
    <name evidence="5" type="ORF">DFJ69_4654</name>
</gene>
<comment type="caution">
    <text evidence="5">The sequence shown here is derived from an EMBL/GenBank/DDBJ whole genome shotgun (WGS) entry which is preliminary data.</text>
</comment>
<dbReference type="Gene3D" id="1.10.10.2840">
    <property type="entry name" value="PucR C-terminal helix-turn-helix domain"/>
    <property type="match status" value="1"/>
</dbReference>
<comment type="similarity">
    <text evidence="1">Belongs to the CdaR family.</text>
</comment>
<dbReference type="Proteomes" id="UP000256661">
    <property type="component" value="Unassembled WGS sequence"/>
</dbReference>
<keyword evidence="6" id="KW-1185">Reference proteome</keyword>
<dbReference type="AlphaFoldDB" id="A0A3D9SU66"/>
<evidence type="ECO:0000313" key="6">
    <source>
        <dbReference type="Proteomes" id="UP000256661"/>
    </source>
</evidence>